<proteinExistence type="inferred from homology"/>
<dbReference type="InterPro" id="IPR000515">
    <property type="entry name" value="MetI-like"/>
</dbReference>
<feature type="transmembrane region" description="Helical" evidence="10">
    <location>
        <begin position="325"/>
        <end position="341"/>
    </location>
</feature>
<keyword evidence="13" id="KW-1185">Reference proteome</keyword>
<feature type="transmembrane region" description="Helical" evidence="10">
    <location>
        <begin position="362"/>
        <end position="385"/>
    </location>
</feature>
<dbReference type="RefSeq" id="WP_131599255.1">
    <property type="nucleotide sequence ID" value="NZ_PSZO01000014.1"/>
</dbReference>
<gene>
    <name evidence="12" type="ORF">C4B24_03135</name>
</gene>
<evidence type="ECO:0000256" key="2">
    <source>
        <dbReference type="ARBA" id="ARBA00022448"/>
    </source>
</evidence>
<evidence type="ECO:0000256" key="5">
    <source>
        <dbReference type="ARBA" id="ARBA00022856"/>
    </source>
</evidence>
<feature type="transmembrane region" description="Helical" evidence="10">
    <location>
        <begin position="194"/>
        <end position="219"/>
    </location>
</feature>
<evidence type="ECO:0000256" key="1">
    <source>
        <dbReference type="ARBA" id="ARBA00004651"/>
    </source>
</evidence>
<dbReference type="InterPro" id="IPR050366">
    <property type="entry name" value="BP-dependent_transpt_permease"/>
</dbReference>
<keyword evidence="7 10" id="KW-1133">Transmembrane helix</keyword>
<evidence type="ECO:0000256" key="6">
    <source>
        <dbReference type="ARBA" id="ARBA00022927"/>
    </source>
</evidence>
<sequence>MNKIETLNGEITLSKMNNNWFKLISLEEYEEKANKDIPYGKASKVWKDVFKRFFKNKWNIIFLLILLLVVIFVIFGGFFIKHPSDKPVSKSSVTYLRFMKPGFASHTKTVSGSLSYIQSNVDGSIKYIPPTNGAKFGTLQGDNGIITSSIFNNINPTKTFWTITYKNPNFISTPLGTDSIGTSVFARLIVSSRFSIGLAISVTLVESIIGTIIGIYLGYNVGKWLDTYFMRIIEIFISIPALLMVTIFVMLLGRSFTPLFFALILIGWTGPVFVARMFTIKVKDLEFINVSRSIGSSRRQIIYRHILPSVLSRIIVSFVHRIPSVIFIEAVLVFLGIKIGGEAQNTLGNMLEQSRTIEAITANPWFLISTVSVVLLFTLSLQILANGLRDALDSKVSS</sequence>
<dbReference type="SUPFAM" id="SSF161098">
    <property type="entry name" value="MetI-like"/>
    <property type="match status" value="1"/>
</dbReference>
<evidence type="ECO:0000313" key="13">
    <source>
        <dbReference type="Proteomes" id="UP000294192"/>
    </source>
</evidence>
<keyword evidence="2 10" id="KW-0813">Transport</keyword>
<keyword evidence="8 10" id="KW-0472">Membrane</keyword>
<accession>A0A4R0XVS2</accession>
<dbReference type="GO" id="GO:0055085">
    <property type="term" value="P:transmembrane transport"/>
    <property type="evidence" value="ECO:0007669"/>
    <property type="project" value="InterPro"/>
</dbReference>
<dbReference type="PROSITE" id="PS50928">
    <property type="entry name" value="ABC_TM1"/>
    <property type="match status" value="1"/>
</dbReference>
<dbReference type="EMBL" id="PSZO01000014">
    <property type="protein sequence ID" value="TCG11051.1"/>
    <property type="molecule type" value="Genomic_DNA"/>
</dbReference>
<dbReference type="GO" id="GO:0015031">
    <property type="term" value="P:protein transport"/>
    <property type="evidence" value="ECO:0007669"/>
    <property type="project" value="UniProtKB-KW"/>
</dbReference>
<feature type="domain" description="ABC transmembrane type-1" evidence="11">
    <location>
        <begin position="196"/>
        <end position="385"/>
    </location>
</feature>
<evidence type="ECO:0000259" key="11">
    <source>
        <dbReference type="PROSITE" id="PS50928"/>
    </source>
</evidence>
<keyword evidence="4 10" id="KW-0812">Transmembrane</keyword>
<protein>
    <recommendedName>
        <fullName evidence="11">ABC transmembrane type-1 domain-containing protein</fullName>
    </recommendedName>
</protein>
<dbReference type="Pfam" id="PF00528">
    <property type="entry name" value="BPD_transp_1"/>
    <property type="match status" value="1"/>
</dbReference>
<evidence type="ECO:0000256" key="9">
    <source>
        <dbReference type="ARBA" id="ARBA00024202"/>
    </source>
</evidence>
<dbReference type="CDD" id="cd06261">
    <property type="entry name" value="TM_PBP2"/>
    <property type="match status" value="1"/>
</dbReference>
<dbReference type="PANTHER" id="PTHR43386">
    <property type="entry name" value="OLIGOPEPTIDE TRANSPORT SYSTEM PERMEASE PROTEIN APPC"/>
    <property type="match status" value="1"/>
</dbReference>
<feature type="transmembrane region" description="Helical" evidence="10">
    <location>
        <begin position="259"/>
        <end position="280"/>
    </location>
</feature>
<evidence type="ECO:0000313" key="12">
    <source>
        <dbReference type="EMBL" id="TCG11051.1"/>
    </source>
</evidence>
<dbReference type="GO" id="GO:0015833">
    <property type="term" value="P:peptide transport"/>
    <property type="evidence" value="ECO:0007669"/>
    <property type="project" value="UniProtKB-KW"/>
</dbReference>
<dbReference type="Proteomes" id="UP000294192">
    <property type="component" value="Unassembled WGS sequence"/>
</dbReference>
<feature type="transmembrane region" description="Helical" evidence="10">
    <location>
        <begin position="60"/>
        <end position="80"/>
    </location>
</feature>
<dbReference type="OrthoDB" id="9788103at2"/>
<evidence type="ECO:0000256" key="4">
    <source>
        <dbReference type="ARBA" id="ARBA00022692"/>
    </source>
</evidence>
<dbReference type="Pfam" id="PF12911">
    <property type="entry name" value="OppC_N"/>
    <property type="match status" value="1"/>
</dbReference>
<feature type="transmembrane region" description="Helical" evidence="10">
    <location>
        <begin position="231"/>
        <end position="253"/>
    </location>
</feature>
<keyword evidence="5" id="KW-0571">Peptide transport</keyword>
<comment type="similarity">
    <text evidence="9">Belongs to the binding-protein-dependent transport system permease family. OppBC subfamily.</text>
</comment>
<comment type="caution">
    <text evidence="12">The sequence shown here is derived from an EMBL/GenBank/DDBJ whole genome shotgun (WGS) entry which is preliminary data.</text>
</comment>
<reference evidence="12 13" key="1">
    <citation type="submission" date="2018-02" db="EMBL/GenBank/DDBJ databases">
        <title>Mycoplasma marinum and Mycoplasma todarodis sp. nov., moderately halophilic and psychrotolerant mycoplasmas isolated from cephalopods.</title>
        <authorList>
            <person name="Viver T."/>
        </authorList>
    </citation>
    <scope>NUCLEOTIDE SEQUENCE [LARGE SCALE GENOMIC DNA]</scope>
    <source>
        <strain evidence="12 13">PE</strain>
    </source>
</reference>
<keyword evidence="3" id="KW-1003">Cell membrane</keyword>
<dbReference type="InterPro" id="IPR025966">
    <property type="entry name" value="OppC_N"/>
</dbReference>
<dbReference type="Gene3D" id="1.10.3720.10">
    <property type="entry name" value="MetI-like"/>
    <property type="match status" value="1"/>
</dbReference>
<evidence type="ECO:0000256" key="10">
    <source>
        <dbReference type="RuleBase" id="RU363032"/>
    </source>
</evidence>
<dbReference type="InterPro" id="IPR035906">
    <property type="entry name" value="MetI-like_sf"/>
</dbReference>
<dbReference type="GO" id="GO:0005886">
    <property type="term" value="C:plasma membrane"/>
    <property type="evidence" value="ECO:0007669"/>
    <property type="project" value="UniProtKB-SubCell"/>
</dbReference>
<evidence type="ECO:0000256" key="7">
    <source>
        <dbReference type="ARBA" id="ARBA00022989"/>
    </source>
</evidence>
<organism evidence="12 13">
    <name type="scientific">Mycoplasma marinum</name>
    <dbReference type="NCBI Taxonomy" id="1937190"/>
    <lineage>
        <taxon>Bacteria</taxon>
        <taxon>Bacillati</taxon>
        <taxon>Mycoplasmatota</taxon>
        <taxon>Mollicutes</taxon>
        <taxon>Mycoplasmataceae</taxon>
        <taxon>Mycoplasma</taxon>
    </lineage>
</organism>
<name>A0A4R0XVS2_9MOLU</name>
<evidence type="ECO:0000256" key="3">
    <source>
        <dbReference type="ARBA" id="ARBA00022475"/>
    </source>
</evidence>
<evidence type="ECO:0000256" key="8">
    <source>
        <dbReference type="ARBA" id="ARBA00023136"/>
    </source>
</evidence>
<dbReference type="PANTHER" id="PTHR43386:SF24">
    <property type="entry name" value="OLIGOPEPTIDE TRANSPORT SYSTEM PERMEASE PROTEIN AMID"/>
    <property type="match status" value="1"/>
</dbReference>
<keyword evidence="6" id="KW-0653">Protein transport</keyword>
<dbReference type="AlphaFoldDB" id="A0A4R0XVS2"/>
<comment type="subcellular location">
    <subcellularLocation>
        <location evidence="1 10">Cell membrane</location>
        <topology evidence="1 10">Multi-pass membrane protein</topology>
    </subcellularLocation>
</comment>